<gene>
    <name evidence="2" type="ORF">CKM354_001298100</name>
</gene>
<dbReference type="RefSeq" id="XP_044664452.1">
    <property type="nucleotide sequence ID" value="XM_044808517.1"/>
</dbReference>
<dbReference type="GeneID" id="68298556"/>
<keyword evidence="3" id="KW-1185">Reference proteome</keyword>
<dbReference type="PROSITE" id="PS51257">
    <property type="entry name" value="PROKAR_LIPOPROTEIN"/>
    <property type="match status" value="1"/>
</dbReference>
<dbReference type="EMBL" id="BOLY01000009">
    <property type="protein sequence ID" value="GIZ49965.1"/>
    <property type="molecule type" value="Genomic_DNA"/>
</dbReference>
<dbReference type="AlphaFoldDB" id="A0A9P3FN81"/>
<comment type="caution">
    <text evidence="2">The sequence shown here is derived from an EMBL/GenBank/DDBJ whole genome shotgun (WGS) entry which is preliminary data.</text>
</comment>
<sequence>MRLLTSLILLVTTLASCQSPPVCEYEVCADNLKEPPPSWVVYSSLIDQGLAASKEGIKITHFYLTSEYSGRWDYNWHCAAGTAESKPGTTGTQTYRLMANGILPAAVRIKC</sequence>
<feature type="chain" id="PRO_5040450062" description="Lipoprotein" evidence="1">
    <location>
        <begin position="20"/>
        <end position="111"/>
    </location>
</feature>
<evidence type="ECO:0000256" key="1">
    <source>
        <dbReference type="SAM" id="SignalP"/>
    </source>
</evidence>
<organism evidence="2 3">
    <name type="scientific">Cercospora kikuchii</name>
    <dbReference type="NCBI Taxonomy" id="84275"/>
    <lineage>
        <taxon>Eukaryota</taxon>
        <taxon>Fungi</taxon>
        <taxon>Dikarya</taxon>
        <taxon>Ascomycota</taxon>
        <taxon>Pezizomycotina</taxon>
        <taxon>Dothideomycetes</taxon>
        <taxon>Dothideomycetidae</taxon>
        <taxon>Mycosphaerellales</taxon>
        <taxon>Mycosphaerellaceae</taxon>
        <taxon>Cercospora</taxon>
    </lineage>
</organism>
<protein>
    <recommendedName>
        <fullName evidence="4">Lipoprotein</fullName>
    </recommendedName>
</protein>
<name>A0A9P3FN81_9PEZI</name>
<proteinExistence type="predicted"/>
<reference evidence="2 3" key="1">
    <citation type="submission" date="2021-01" db="EMBL/GenBank/DDBJ databases">
        <title>Cercospora kikuchii MAFF 305040 whole genome shotgun sequence.</title>
        <authorList>
            <person name="Kashiwa T."/>
            <person name="Suzuki T."/>
        </authorList>
    </citation>
    <scope>NUCLEOTIDE SEQUENCE [LARGE SCALE GENOMIC DNA]</scope>
    <source>
        <strain evidence="2 3">MAFF 305040</strain>
    </source>
</reference>
<keyword evidence="1" id="KW-0732">Signal</keyword>
<dbReference type="Proteomes" id="UP000825890">
    <property type="component" value="Unassembled WGS sequence"/>
</dbReference>
<dbReference type="OrthoDB" id="10361884at2759"/>
<evidence type="ECO:0000313" key="3">
    <source>
        <dbReference type="Proteomes" id="UP000825890"/>
    </source>
</evidence>
<feature type="signal peptide" evidence="1">
    <location>
        <begin position="1"/>
        <end position="19"/>
    </location>
</feature>
<accession>A0A9P3FN81</accession>
<evidence type="ECO:0008006" key="4">
    <source>
        <dbReference type="Google" id="ProtNLM"/>
    </source>
</evidence>
<evidence type="ECO:0000313" key="2">
    <source>
        <dbReference type="EMBL" id="GIZ49965.1"/>
    </source>
</evidence>